<comment type="similarity">
    <text evidence="2 8">Belongs to the cutinase family.</text>
</comment>
<dbReference type="GO" id="GO:0050525">
    <property type="term" value="F:cutinase activity"/>
    <property type="evidence" value="ECO:0007669"/>
    <property type="project" value="UniProtKB-UniRule"/>
</dbReference>
<feature type="region of interest" description="Disordered" evidence="9">
    <location>
        <begin position="157"/>
        <end position="178"/>
    </location>
</feature>
<accession>A0A9P3CNL9</accession>
<dbReference type="EC" id="3.1.1.74" evidence="8"/>
<dbReference type="RefSeq" id="XP_044658247.1">
    <property type="nucleotide sequence ID" value="XM_044802312.1"/>
</dbReference>
<keyword evidence="6 8" id="KW-0378">Hydrolase</keyword>
<evidence type="ECO:0000313" key="11">
    <source>
        <dbReference type="Proteomes" id="UP000825890"/>
    </source>
</evidence>
<feature type="chain" id="PRO_5040528549" description="Cutinase" evidence="8">
    <location>
        <begin position="20"/>
        <end position="399"/>
    </location>
</feature>
<comment type="subcellular location">
    <subcellularLocation>
        <location evidence="1 8">Secreted</location>
    </subcellularLocation>
</comment>
<evidence type="ECO:0000256" key="4">
    <source>
        <dbReference type="ARBA" id="ARBA00022525"/>
    </source>
</evidence>
<dbReference type="PANTHER" id="PTHR33630:SF13">
    <property type="entry name" value="ACETYLXYLAN ESTERASE"/>
    <property type="match status" value="1"/>
</dbReference>
<keyword evidence="11" id="KW-1185">Reference proteome</keyword>
<dbReference type="InterPro" id="IPR029058">
    <property type="entry name" value="AB_hydrolase_fold"/>
</dbReference>
<dbReference type="Pfam" id="PF01083">
    <property type="entry name" value="Cutinase"/>
    <property type="match status" value="1"/>
</dbReference>
<keyword evidence="5 8" id="KW-0732">Signal</keyword>
<proteinExistence type="inferred from homology"/>
<evidence type="ECO:0000256" key="3">
    <source>
        <dbReference type="ARBA" id="ARBA00022487"/>
    </source>
</evidence>
<evidence type="ECO:0000256" key="2">
    <source>
        <dbReference type="ARBA" id="ARBA00007534"/>
    </source>
</evidence>
<organism evidence="10 11">
    <name type="scientific">Cercospora kikuchii</name>
    <dbReference type="NCBI Taxonomy" id="84275"/>
    <lineage>
        <taxon>Eukaryota</taxon>
        <taxon>Fungi</taxon>
        <taxon>Dikarya</taxon>
        <taxon>Ascomycota</taxon>
        <taxon>Pezizomycotina</taxon>
        <taxon>Dothideomycetes</taxon>
        <taxon>Dothideomycetidae</taxon>
        <taxon>Mycosphaerellales</taxon>
        <taxon>Mycosphaerellaceae</taxon>
        <taxon>Cercospora</taxon>
    </lineage>
</organism>
<keyword evidence="4 8" id="KW-0964">Secreted</keyword>
<comment type="caution">
    <text evidence="10">The sequence shown here is derived from an EMBL/GenBank/DDBJ whole genome shotgun (WGS) entry which is preliminary data.</text>
</comment>
<dbReference type="PANTHER" id="PTHR33630">
    <property type="entry name" value="CUTINASE RV1984C-RELATED-RELATED"/>
    <property type="match status" value="1"/>
</dbReference>
<comment type="catalytic activity">
    <reaction evidence="8">
        <text>cutin + H2O = cutin monomers.</text>
        <dbReference type="EC" id="3.1.1.74"/>
    </reaction>
</comment>
<keyword evidence="7" id="KW-1015">Disulfide bond</keyword>
<reference evidence="10 11" key="1">
    <citation type="submission" date="2021-01" db="EMBL/GenBank/DDBJ databases">
        <title>Cercospora kikuchii MAFF 305040 whole genome shotgun sequence.</title>
        <authorList>
            <person name="Kashiwa T."/>
            <person name="Suzuki T."/>
        </authorList>
    </citation>
    <scope>NUCLEOTIDE SEQUENCE [LARGE SCALE GENOMIC DNA]</scope>
    <source>
        <strain evidence="10 11">MAFF 305040</strain>
    </source>
</reference>
<dbReference type="GO" id="GO:0005576">
    <property type="term" value="C:extracellular region"/>
    <property type="evidence" value="ECO:0007669"/>
    <property type="project" value="UniProtKB-SubCell"/>
</dbReference>
<feature type="signal peptide" evidence="8">
    <location>
        <begin position="1"/>
        <end position="19"/>
    </location>
</feature>
<dbReference type="AlphaFoldDB" id="A0A9P3CNL9"/>
<evidence type="ECO:0000256" key="8">
    <source>
        <dbReference type="RuleBase" id="RU361263"/>
    </source>
</evidence>
<gene>
    <name evidence="10" type="ORF">CKM354_000697500</name>
</gene>
<evidence type="ECO:0000256" key="7">
    <source>
        <dbReference type="ARBA" id="ARBA00023157"/>
    </source>
</evidence>
<dbReference type="SUPFAM" id="SSF53474">
    <property type="entry name" value="alpha/beta-Hydrolases"/>
    <property type="match status" value="1"/>
</dbReference>
<dbReference type="Proteomes" id="UP000825890">
    <property type="component" value="Unassembled WGS sequence"/>
</dbReference>
<dbReference type="OrthoDB" id="2586582at2759"/>
<sequence length="399" mass="40504">MHAKKVVSPLLLAAPAALAQETGTGSCTDVHIFIARGWNEPYPGRHEKLVNDICTDLSGLSCDYEDVVYPAASSDYCNAVSTGSNNGKQQIEAYYAKCPDSKLVLSGYSQGANIIGDILTSGSCGSDTGLDSASGASCNIAAALLFGDPLHQPNKPYNYLDGNAGQGTGGPRSEASNQILNGYTPRLRSYCAKDDLVCAPGQGADTVEAHTNYFDVYSQDAASWVAELVNSFPEDGYCSVPRTSSTSSTVATSTAEVSSAASAAASASTTSSVPVAAASSSSPSWSTSYANCTSTASSPTTTVAGKPAIVISTTEVATTTLWNFPTLVITKASPVATSYIGSVGWSNGTAPTASAGTGSGSWTSSTSAPSVTPYTGAASGVKALGWTAVVVAAVTLMML</sequence>
<evidence type="ECO:0000256" key="5">
    <source>
        <dbReference type="ARBA" id="ARBA00022729"/>
    </source>
</evidence>
<dbReference type="Gene3D" id="3.40.50.1820">
    <property type="entry name" value="alpha/beta hydrolase"/>
    <property type="match status" value="1"/>
</dbReference>
<dbReference type="EMBL" id="BOLY01000004">
    <property type="protein sequence ID" value="GIZ43760.1"/>
    <property type="molecule type" value="Genomic_DNA"/>
</dbReference>
<evidence type="ECO:0000256" key="9">
    <source>
        <dbReference type="SAM" id="MobiDB-lite"/>
    </source>
</evidence>
<name>A0A9P3CNL9_9PEZI</name>
<protein>
    <recommendedName>
        <fullName evidence="8">Cutinase</fullName>
        <ecNumber evidence="8">3.1.1.74</ecNumber>
    </recommendedName>
</protein>
<dbReference type="SMART" id="SM01110">
    <property type="entry name" value="Cutinase"/>
    <property type="match status" value="1"/>
</dbReference>
<comment type="function">
    <text evidence="8">Catalyzes the hydrolysis of complex carboxylic polyesters found in the cell wall of plants. Degrades cutin, a macromolecule that forms the structure of the plant cuticle.</text>
</comment>
<evidence type="ECO:0000256" key="1">
    <source>
        <dbReference type="ARBA" id="ARBA00004613"/>
    </source>
</evidence>
<evidence type="ECO:0000256" key="6">
    <source>
        <dbReference type="ARBA" id="ARBA00022801"/>
    </source>
</evidence>
<dbReference type="PROSITE" id="PS00155">
    <property type="entry name" value="CUTINASE_1"/>
    <property type="match status" value="1"/>
</dbReference>
<evidence type="ECO:0000313" key="10">
    <source>
        <dbReference type="EMBL" id="GIZ43760.1"/>
    </source>
</evidence>
<keyword evidence="3 8" id="KW-0719">Serine esterase</keyword>
<dbReference type="InterPro" id="IPR000675">
    <property type="entry name" value="Cutinase/axe"/>
</dbReference>
<dbReference type="GeneID" id="68292550"/>
<dbReference type="InterPro" id="IPR043580">
    <property type="entry name" value="CUTINASE_1"/>
</dbReference>